<evidence type="ECO:0000256" key="2">
    <source>
        <dbReference type="SAM" id="SignalP"/>
    </source>
</evidence>
<dbReference type="OrthoDB" id="1163828at2"/>
<dbReference type="AlphaFoldDB" id="L8JIS5"/>
<comment type="caution">
    <text evidence="3">The sequence shown here is derived from an EMBL/GenBank/DDBJ whole genome shotgun (WGS) entry which is preliminary data.</text>
</comment>
<accession>L8JIS5</accession>
<keyword evidence="1" id="KW-0175">Coiled coil</keyword>
<evidence type="ECO:0000256" key="1">
    <source>
        <dbReference type="SAM" id="Coils"/>
    </source>
</evidence>
<feature type="coiled-coil region" evidence="1">
    <location>
        <begin position="351"/>
        <end position="378"/>
    </location>
</feature>
<evidence type="ECO:0000313" key="3">
    <source>
        <dbReference type="EMBL" id="ELR68761.1"/>
    </source>
</evidence>
<dbReference type="eggNOG" id="COG1044">
    <property type="taxonomic scope" value="Bacteria"/>
</dbReference>
<feature type="signal peptide" evidence="2">
    <location>
        <begin position="1"/>
        <end position="17"/>
    </location>
</feature>
<feature type="chain" id="PRO_5003993985" evidence="2">
    <location>
        <begin position="18"/>
        <end position="385"/>
    </location>
</feature>
<dbReference type="PATRIC" id="fig|1237149.3.peg.5174"/>
<proteinExistence type="predicted"/>
<evidence type="ECO:0000313" key="4">
    <source>
        <dbReference type="Proteomes" id="UP000011135"/>
    </source>
</evidence>
<dbReference type="Proteomes" id="UP000011135">
    <property type="component" value="Unassembled WGS sequence"/>
</dbReference>
<organism evidence="3 4">
    <name type="scientific">Fulvivirga imtechensis AK7</name>
    <dbReference type="NCBI Taxonomy" id="1237149"/>
    <lineage>
        <taxon>Bacteria</taxon>
        <taxon>Pseudomonadati</taxon>
        <taxon>Bacteroidota</taxon>
        <taxon>Cytophagia</taxon>
        <taxon>Cytophagales</taxon>
        <taxon>Fulvivirgaceae</taxon>
        <taxon>Fulvivirga</taxon>
    </lineage>
</organism>
<dbReference type="RefSeq" id="WP_009582933.1">
    <property type="nucleotide sequence ID" value="NZ_AMZN01000093.1"/>
</dbReference>
<dbReference type="EMBL" id="AMZN01000093">
    <property type="protein sequence ID" value="ELR68761.1"/>
    <property type="molecule type" value="Genomic_DNA"/>
</dbReference>
<keyword evidence="4" id="KW-1185">Reference proteome</keyword>
<sequence length="385" mass="41646">MKLLTLLLTLLTLTTYAQTKIYVPGGTDSGVVNNTSNDNVGIGISVPTVKLHVNGDIRGSNTIVVENNGSYRVALNATADGFVAGRNEAAQKMFFINSNGTSFFNGGKVGIGTETPSATLHVIGNFRTSAQINGSEYVSVDRDGSYRVSMNGQADGYITGRDDQLVQKFLINSNGNSFFNGGNVGVGTSSPSATLHVAGNLRTTDRINGAEYVSVDRNGSYRVAMNGQGDGYLVGRDDQLEKKFLISSNGNSYLTGGNVGIGTTTPDALLTVKGQIHTQEVKVDLNGAVAPDYVFSETYQLKSLEDVKSYIQANSHLPNIPSAKEMEENGIELKEMNLKLLEKVEELTLHLIQQYEVNKDQEKEIEELKRVNAMIMDKLVRINSK</sequence>
<protein>
    <submittedName>
        <fullName evidence="3">Uncharacterized protein</fullName>
    </submittedName>
</protein>
<dbReference type="STRING" id="1237149.C900_05857"/>
<keyword evidence="2" id="KW-0732">Signal</keyword>
<gene>
    <name evidence="3" type="ORF">C900_05857</name>
</gene>
<name>L8JIS5_9BACT</name>
<reference evidence="3 4" key="1">
    <citation type="submission" date="2012-12" db="EMBL/GenBank/DDBJ databases">
        <title>Genome assembly of Fulvivirga imtechensis AK7.</title>
        <authorList>
            <person name="Nupur N."/>
            <person name="Khatri I."/>
            <person name="Kumar R."/>
            <person name="Subramanian S."/>
            <person name="Pinnaka A."/>
        </authorList>
    </citation>
    <scope>NUCLEOTIDE SEQUENCE [LARGE SCALE GENOMIC DNA]</scope>
    <source>
        <strain evidence="3 4">AK7</strain>
    </source>
</reference>